<sequence length="218" mass="22939">MESNRLKIFIRVFAVVAIAGVLGACRPPAKSAPPAATPPPAGTVAVMGASSLNGAQIAAWYRSKGVSSGYLATESIDALAQYYVEEGAAEGVRGDLAFVQAVLETGWFRSVLTRQNNFAGIGATDVAPTPAAFPDARTGVRAQIQHLRAYADPTATVCAVVPLRNPCVDPRFHLVAPKGKAPTWNQMGNGNWASSTTYAVNILSLYNQARAYNGLGYL</sequence>
<dbReference type="EMBL" id="CAFBMM010000099">
    <property type="protein sequence ID" value="CAB4916163.1"/>
    <property type="molecule type" value="Genomic_DNA"/>
</dbReference>
<dbReference type="AlphaFoldDB" id="A0A6J7HGI0"/>
<dbReference type="PROSITE" id="PS51257">
    <property type="entry name" value="PROKAR_LIPOPROTEIN"/>
    <property type="match status" value="1"/>
</dbReference>
<gene>
    <name evidence="2" type="ORF">UFOPK3605_01423</name>
</gene>
<evidence type="ECO:0000259" key="1">
    <source>
        <dbReference type="Pfam" id="PF01832"/>
    </source>
</evidence>
<dbReference type="GO" id="GO:0004040">
    <property type="term" value="F:amidase activity"/>
    <property type="evidence" value="ECO:0007669"/>
    <property type="project" value="InterPro"/>
</dbReference>
<proteinExistence type="predicted"/>
<protein>
    <submittedName>
        <fullName evidence="2">Unannotated protein</fullName>
    </submittedName>
</protein>
<dbReference type="InterPro" id="IPR002901">
    <property type="entry name" value="MGlyc_endo_b_GlcNAc-like_dom"/>
</dbReference>
<name>A0A6J7HGI0_9ZZZZ</name>
<dbReference type="Gene3D" id="1.10.530.10">
    <property type="match status" value="1"/>
</dbReference>
<evidence type="ECO:0000313" key="2">
    <source>
        <dbReference type="EMBL" id="CAB4916163.1"/>
    </source>
</evidence>
<feature type="domain" description="Mannosyl-glycoprotein endo-beta-N-acetylglucosamidase-like" evidence="1">
    <location>
        <begin position="81"/>
        <end position="209"/>
    </location>
</feature>
<organism evidence="2">
    <name type="scientific">freshwater metagenome</name>
    <dbReference type="NCBI Taxonomy" id="449393"/>
    <lineage>
        <taxon>unclassified sequences</taxon>
        <taxon>metagenomes</taxon>
        <taxon>ecological metagenomes</taxon>
    </lineage>
</organism>
<dbReference type="Pfam" id="PF01832">
    <property type="entry name" value="Glucosaminidase"/>
    <property type="match status" value="1"/>
</dbReference>
<reference evidence="2" key="1">
    <citation type="submission" date="2020-05" db="EMBL/GenBank/DDBJ databases">
        <authorList>
            <person name="Chiriac C."/>
            <person name="Salcher M."/>
            <person name="Ghai R."/>
            <person name="Kavagutti S V."/>
        </authorList>
    </citation>
    <scope>NUCLEOTIDE SEQUENCE</scope>
</reference>
<accession>A0A6J7HGI0</accession>